<reference evidence="1" key="1">
    <citation type="submission" date="2018-05" db="EMBL/GenBank/DDBJ databases">
        <authorList>
            <person name="Lanie J.A."/>
            <person name="Ng W.-L."/>
            <person name="Kazmierczak K.M."/>
            <person name="Andrzejewski T.M."/>
            <person name="Davidsen T.M."/>
            <person name="Wayne K.J."/>
            <person name="Tettelin H."/>
            <person name="Glass J.I."/>
            <person name="Rusch D."/>
            <person name="Podicherti R."/>
            <person name="Tsui H.-C.T."/>
            <person name="Winkler M.E."/>
        </authorList>
    </citation>
    <scope>NUCLEOTIDE SEQUENCE</scope>
</reference>
<sequence length="667" mass="70113">ALFENSGTADTDHETEAKLYANGQLIASYEAGTMEPVDPTPPGSGSFESFSVEWSGPLGEHVFELILDPYSNVSQSRRDNDAQTTTLAIIAPYNATFEIPTEPIRVAPGESTLATPGVRSTGRLAGTWSLAVDDSSLPSGWSWTDETIGGLLGIEIGVDAVWTPNLLIHAPVDALGSDAGYLGLTLTLDEDPENVSASASLPVEANRTRGLSLRGPDGTASSTGYGLLGTDAQAWMLLHNLGNANEVISSSWQNTSWGNIDLYDMDGVEQPALSLSAGEVKLLTARLEVPGNVNLGESISTPLTMCVGRDNEQTCQTISLTFEAAGVVTDVHQRSVPASGLNWEVQANMPPATSQLSWSLSDAGMAVQGWSWSASGDLSIVGDSIFMTGVPDSLASGTLTLELPDNAPPAFHSFSDASAQSPDHVIRLSLEVLQIHRASLVVTSPTEQPHVAEVGEEVYVVVRLENQGNGQDTYHLTHEIVLDENITEDPGVGVSFSNDMVSLGAGSLTNIPVTVVLPPNTPAGTPVSIMFHMTSMGDQSVSDSDSVALEARQDHRWNLTAAAAGSDADGRTYSVAPGGGLIIDVNATNVGNLIDGLELTISYSVSPIGEDDSQNWNSSGDSVTEIEVNQSAQMTVEVSIPEDAWNGSVMSVSVTAEAQGEVMDSFN</sequence>
<dbReference type="Gene3D" id="2.60.40.10">
    <property type="entry name" value="Immunoglobulins"/>
    <property type="match status" value="1"/>
</dbReference>
<evidence type="ECO:0008006" key="2">
    <source>
        <dbReference type="Google" id="ProtNLM"/>
    </source>
</evidence>
<proteinExistence type="predicted"/>
<feature type="non-terminal residue" evidence="1">
    <location>
        <position position="1"/>
    </location>
</feature>
<protein>
    <recommendedName>
        <fullName evidence="2">CARDB domain-containing protein</fullName>
    </recommendedName>
</protein>
<evidence type="ECO:0000313" key="1">
    <source>
        <dbReference type="EMBL" id="SVB21040.1"/>
    </source>
</evidence>
<accession>A0A382C4R2</accession>
<dbReference type="AlphaFoldDB" id="A0A382C4R2"/>
<name>A0A382C4R2_9ZZZZ</name>
<dbReference type="InterPro" id="IPR013783">
    <property type="entry name" value="Ig-like_fold"/>
</dbReference>
<organism evidence="1">
    <name type="scientific">marine metagenome</name>
    <dbReference type="NCBI Taxonomy" id="408172"/>
    <lineage>
        <taxon>unclassified sequences</taxon>
        <taxon>metagenomes</taxon>
        <taxon>ecological metagenomes</taxon>
    </lineage>
</organism>
<gene>
    <name evidence="1" type="ORF">METZ01_LOCUS173894</name>
</gene>
<dbReference type="EMBL" id="UINC01032797">
    <property type="protein sequence ID" value="SVB21040.1"/>
    <property type="molecule type" value="Genomic_DNA"/>
</dbReference>
<feature type="non-terminal residue" evidence="1">
    <location>
        <position position="667"/>
    </location>
</feature>